<dbReference type="Pfam" id="PF13715">
    <property type="entry name" value="CarbopepD_reg_2"/>
    <property type="match status" value="1"/>
</dbReference>
<feature type="chain" id="PRO_5047030038" evidence="16">
    <location>
        <begin position="29"/>
        <end position="819"/>
    </location>
</feature>
<evidence type="ECO:0000256" key="6">
    <source>
        <dbReference type="ARBA" id="ARBA00022692"/>
    </source>
</evidence>
<evidence type="ECO:0000256" key="7">
    <source>
        <dbReference type="ARBA" id="ARBA00022729"/>
    </source>
</evidence>
<comment type="similarity">
    <text evidence="2 14 15">Belongs to the TonB-dependent receptor family.</text>
</comment>
<gene>
    <name evidence="19" type="ORF">ACFQ21_19875</name>
</gene>
<dbReference type="InterPro" id="IPR012910">
    <property type="entry name" value="Plug_dom"/>
</dbReference>
<evidence type="ECO:0000256" key="14">
    <source>
        <dbReference type="PROSITE-ProRule" id="PRU01360"/>
    </source>
</evidence>
<evidence type="ECO:0000256" key="11">
    <source>
        <dbReference type="ARBA" id="ARBA00023136"/>
    </source>
</evidence>
<dbReference type="InterPro" id="IPR037066">
    <property type="entry name" value="Plug_dom_sf"/>
</dbReference>
<evidence type="ECO:0000313" key="20">
    <source>
        <dbReference type="Proteomes" id="UP001597112"/>
    </source>
</evidence>
<evidence type="ECO:0000256" key="5">
    <source>
        <dbReference type="ARBA" id="ARBA00022496"/>
    </source>
</evidence>
<dbReference type="EMBL" id="JBHTKA010000007">
    <property type="protein sequence ID" value="MFD1001599.1"/>
    <property type="molecule type" value="Genomic_DNA"/>
</dbReference>
<evidence type="ECO:0000259" key="17">
    <source>
        <dbReference type="Pfam" id="PF00593"/>
    </source>
</evidence>
<dbReference type="SUPFAM" id="SSF56935">
    <property type="entry name" value="Porins"/>
    <property type="match status" value="1"/>
</dbReference>
<dbReference type="InterPro" id="IPR013784">
    <property type="entry name" value="Carb-bd-like_fold"/>
</dbReference>
<keyword evidence="5" id="KW-0410">Iron transport</keyword>
<evidence type="ECO:0000313" key="19">
    <source>
        <dbReference type="EMBL" id="MFD1001599.1"/>
    </source>
</evidence>
<evidence type="ECO:0000256" key="15">
    <source>
        <dbReference type="RuleBase" id="RU003357"/>
    </source>
</evidence>
<sequence length="819" mass="90892">MKRFYPFTGMACTVLLSIFCLLNITVLAQQQHGSINGTITSADGSAAPYVNVVLKGTNKGTTTNAEGKFEIKRVSPGSYMLVASFISFDPIEQPVEVRANESTSLTITLNETSEQLTEIEIYGKYEGYKADKPSLTLRLQSNLMETPQNIQVVTRDVLRDQQIISMSDGLIRNVSGVTRAEHWGDMYTNISARGSQLQAFRNGFNIVNSYWGPLTEDMSFVDHIEFVKGPAGFMLSSGDPSGLYNVVTKKPTGVTKGEASITAGSYGLFRATLDLDGKMTADGKLLYRLNFSAQNKNSHRANEYNDRYAIAPVISYQLDDRTKLTLEYIYQRANMSNVGSFYVFSKDGYASLPVDFTSLPAGIPGSVMNDHSVYINLQHSFNDNWKVTGQVARFMYNQVGASMWPNDSTIYQDGTCVRRVSIWDAKSTMTMGQLFVNGEATTGSIRHRVLAGLDIANKKYLADWGQSFDLDTKEQPFDPKNPYLGIPVTGYPEFDRSMPLEQRAQLSGGILEQRYTSVYVQDELVFLDNKLRLTLAGRYTHLEQASYGGAPDKADHVTPRVGLSASINEQISLYALYDQAFVPQSGTLVGGRKVQPITGNNMEIGVKKDWTGGWNTTLSLYRILKNNEITADPGNPNSGMSIELGEKRAQGIEFDLRGTILPGLTMTANYAYTDSRVTKVAEGVTSPTEGSIVPGFAKHTINAWLNYQIESGVLKGLGISGGFTKLMDRATYWTPAPSTDKDLQDYFKLDAGIFWQQDKIKITLNVFNVLDEYLYSGSYEDWMYDGPQPWNGGDGQVSPTYSWQTEAPRNFRLSLTYSF</sequence>
<evidence type="ECO:0000256" key="1">
    <source>
        <dbReference type="ARBA" id="ARBA00004571"/>
    </source>
</evidence>
<dbReference type="PROSITE" id="PS52016">
    <property type="entry name" value="TONB_DEPENDENT_REC_3"/>
    <property type="match status" value="1"/>
</dbReference>
<dbReference type="NCBIfam" id="TIGR01783">
    <property type="entry name" value="TonB-siderophor"/>
    <property type="match status" value="1"/>
</dbReference>
<comment type="caution">
    <text evidence="19">The sequence shown here is derived from an EMBL/GenBank/DDBJ whole genome shotgun (WGS) entry which is preliminary data.</text>
</comment>
<evidence type="ECO:0000256" key="8">
    <source>
        <dbReference type="ARBA" id="ARBA00023004"/>
    </source>
</evidence>
<keyword evidence="8" id="KW-0408">Iron</keyword>
<keyword evidence="13 14" id="KW-0998">Cell outer membrane</keyword>
<keyword evidence="10 15" id="KW-0798">TonB box</keyword>
<dbReference type="InterPro" id="IPR010105">
    <property type="entry name" value="TonB_sidphr_rcpt"/>
</dbReference>
<evidence type="ECO:0000256" key="3">
    <source>
        <dbReference type="ARBA" id="ARBA00022448"/>
    </source>
</evidence>
<dbReference type="InterPro" id="IPR036942">
    <property type="entry name" value="Beta-barrel_TonB_sf"/>
</dbReference>
<dbReference type="SUPFAM" id="SSF49452">
    <property type="entry name" value="Starch-binding domain-like"/>
    <property type="match status" value="1"/>
</dbReference>
<evidence type="ECO:0000256" key="9">
    <source>
        <dbReference type="ARBA" id="ARBA00023065"/>
    </source>
</evidence>
<keyword evidence="3 14" id="KW-0813">Transport</keyword>
<keyword evidence="4 14" id="KW-1134">Transmembrane beta strand</keyword>
<dbReference type="Gene3D" id="2.40.170.20">
    <property type="entry name" value="TonB-dependent receptor, beta-barrel domain"/>
    <property type="match status" value="1"/>
</dbReference>
<feature type="domain" description="TonB-dependent receptor-like beta-barrel" evidence="17">
    <location>
        <begin position="318"/>
        <end position="769"/>
    </location>
</feature>
<dbReference type="InterPro" id="IPR039426">
    <property type="entry name" value="TonB-dep_rcpt-like"/>
</dbReference>
<dbReference type="CDD" id="cd01347">
    <property type="entry name" value="ligand_gated_channel"/>
    <property type="match status" value="1"/>
</dbReference>
<keyword evidence="20" id="KW-1185">Reference proteome</keyword>
<evidence type="ECO:0000256" key="13">
    <source>
        <dbReference type="ARBA" id="ARBA00023237"/>
    </source>
</evidence>
<keyword evidence="6 14" id="KW-0812">Transmembrane</keyword>
<protein>
    <submittedName>
        <fullName evidence="19">TonB-dependent siderophore receptor</fullName>
    </submittedName>
</protein>
<dbReference type="Pfam" id="PF00593">
    <property type="entry name" value="TonB_dep_Rec_b-barrel"/>
    <property type="match status" value="1"/>
</dbReference>
<dbReference type="PANTHER" id="PTHR32552">
    <property type="entry name" value="FERRICHROME IRON RECEPTOR-RELATED"/>
    <property type="match status" value="1"/>
</dbReference>
<dbReference type="RefSeq" id="WP_377581643.1">
    <property type="nucleotide sequence ID" value="NZ_JBHTKA010000007.1"/>
</dbReference>
<dbReference type="Proteomes" id="UP001597112">
    <property type="component" value="Unassembled WGS sequence"/>
</dbReference>
<evidence type="ECO:0000259" key="18">
    <source>
        <dbReference type="Pfam" id="PF07715"/>
    </source>
</evidence>
<feature type="signal peptide" evidence="16">
    <location>
        <begin position="1"/>
        <end position="28"/>
    </location>
</feature>
<reference evidence="20" key="1">
    <citation type="journal article" date="2019" name="Int. J. Syst. Evol. Microbiol.">
        <title>The Global Catalogue of Microorganisms (GCM) 10K type strain sequencing project: providing services to taxonomists for standard genome sequencing and annotation.</title>
        <authorList>
            <consortium name="The Broad Institute Genomics Platform"/>
            <consortium name="The Broad Institute Genome Sequencing Center for Infectious Disease"/>
            <person name="Wu L."/>
            <person name="Ma J."/>
        </authorList>
    </citation>
    <scope>NUCLEOTIDE SEQUENCE [LARGE SCALE GENOMIC DNA]</scope>
    <source>
        <strain evidence="20">CCUG 58938</strain>
    </source>
</reference>
<dbReference type="InterPro" id="IPR010917">
    <property type="entry name" value="TonB_rcpt_CS"/>
</dbReference>
<name>A0ABW3K5S1_9BACT</name>
<evidence type="ECO:0000256" key="12">
    <source>
        <dbReference type="ARBA" id="ARBA00023170"/>
    </source>
</evidence>
<keyword evidence="9" id="KW-0406">Ion transport</keyword>
<dbReference type="Pfam" id="PF07715">
    <property type="entry name" value="Plug"/>
    <property type="match status" value="1"/>
</dbReference>
<dbReference type="Gene3D" id="2.170.130.10">
    <property type="entry name" value="TonB-dependent receptor, plug domain"/>
    <property type="match status" value="1"/>
</dbReference>
<dbReference type="PANTHER" id="PTHR32552:SF68">
    <property type="entry name" value="FERRICHROME OUTER MEMBRANE TRANSPORTER_PHAGE RECEPTOR"/>
    <property type="match status" value="1"/>
</dbReference>
<evidence type="ECO:0000256" key="4">
    <source>
        <dbReference type="ARBA" id="ARBA00022452"/>
    </source>
</evidence>
<feature type="domain" description="TonB-dependent receptor plug" evidence="18">
    <location>
        <begin position="143"/>
        <end position="242"/>
    </location>
</feature>
<keyword evidence="12 19" id="KW-0675">Receptor</keyword>
<evidence type="ECO:0000256" key="2">
    <source>
        <dbReference type="ARBA" id="ARBA00009810"/>
    </source>
</evidence>
<evidence type="ECO:0000256" key="16">
    <source>
        <dbReference type="SAM" id="SignalP"/>
    </source>
</evidence>
<proteinExistence type="inferred from homology"/>
<organism evidence="19 20">
    <name type="scientific">Ohtaekwangia kribbensis</name>
    <dbReference type="NCBI Taxonomy" id="688913"/>
    <lineage>
        <taxon>Bacteria</taxon>
        <taxon>Pseudomonadati</taxon>
        <taxon>Bacteroidota</taxon>
        <taxon>Cytophagia</taxon>
        <taxon>Cytophagales</taxon>
        <taxon>Fulvivirgaceae</taxon>
        <taxon>Ohtaekwangia</taxon>
    </lineage>
</organism>
<accession>A0ABW3K5S1</accession>
<evidence type="ECO:0000256" key="10">
    <source>
        <dbReference type="ARBA" id="ARBA00023077"/>
    </source>
</evidence>
<comment type="subcellular location">
    <subcellularLocation>
        <location evidence="1 14">Cell outer membrane</location>
        <topology evidence="1 14">Multi-pass membrane protein</topology>
    </subcellularLocation>
</comment>
<dbReference type="PROSITE" id="PS01156">
    <property type="entry name" value="TONB_DEPENDENT_REC_2"/>
    <property type="match status" value="1"/>
</dbReference>
<keyword evidence="7 16" id="KW-0732">Signal</keyword>
<dbReference type="Gene3D" id="2.60.40.1120">
    <property type="entry name" value="Carboxypeptidase-like, regulatory domain"/>
    <property type="match status" value="1"/>
</dbReference>
<keyword evidence="11 14" id="KW-0472">Membrane</keyword>
<dbReference type="InterPro" id="IPR000531">
    <property type="entry name" value="Beta-barrel_TonB"/>
</dbReference>